<reference evidence="1" key="2">
    <citation type="submission" date="2007-10" db="EMBL/GenBank/DDBJ databases">
        <authorList>
            <person name="Myers G.S."/>
        </authorList>
    </citation>
    <scope>NUCLEOTIDE SEQUENCE [LARGE SCALE GENOMIC DNA]</scope>
</reference>
<reference evidence="1" key="1">
    <citation type="submission" date="2006-04" db="EMBL/GenBank/DDBJ databases">
        <authorList>
            <person name="Seshadri R."/>
            <person name="Federici B.A."/>
        </authorList>
    </citation>
    <scope>NUCLEOTIDE SEQUENCE [LARGE SCALE GENOMIC DNA]</scope>
</reference>
<protein>
    <submittedName>
        <fullName evidence="1">Conserved domain protein</fullName>
    </submittedName>
</protein>
<accession>A8PN15</accession>
<name>A8PN15_9COXI</name>
<dbReference type="OrthoDB" id="5297245at2"/>
<evidence type="ECO:0000313" key="1">
    <source>
        <dbReference type="EMBL" id="EDP46177.1"/>
    </source>
</evidence>
<sequence>MKKTKRINYTDEPIGKIKIIPDFLPKPHQLVLKTETKKITLSLTKESLEFFKDEAEKHHTNYQSMIRELLAQYAAHYRGNR</sequence>
<keyword evidence="2" id="KW-1185">Reference proteome</keyword>
<dbReference type="eggNOG" id="COG5304">
    <property type="taxonomic scope" value="Bacteria"/>
</dbReference>
<evidence type="ECO:0000313" key="2">
    <source>
        <dbReference type="Proteomes" id="UP000054075"/>
    </source>
</evidence>
<comment type="caution">
    <text evidence="1">The sequence shown here is derived from an EMBL/GenBank/DDBJ whole genome shotgun (WGS) entry which is preliminary data.</text>
</comment>
<gene>
    <name evidence="1" type="ORF">RICGR_0879</name>
</gene>
<dbReference type="AlphaFoldDB" id="A8PN15"/>
<dbReference type="RefSeq" id="WP_006035162.1">
    <property type="nucleotide sequence ID" value="NZ_AAQJ02000001.1"/>
</dbReference>
<proteinExistence type="predicted"/>
<dbReference type="Proteomes" id="UP000054075">
    <property type="component" value="Unassembled WGS sequence"/>
</dbReference>
<organism evidence="1 2">
    <name type="scientific">Rickettsiella grylli</name>
    <dbReference type="NCBI Taxonomy" id="59196"/>
    <lineage>
        <taxon>Bacteria</taxon>
        <taxon>Pseudomonadati</taxon>
        <taxon>Pseudomonadota</taxon>
        <taxon>Gammaproteobacteria</taxon>
        <taxon>Legionellales</taxon>
        <taxon>Coxiellaceae</taxon>
        <taxon>Rickettsiella</taxon>
    </lineage>
</organism>
<dbReference type="InterPro" id="IPR025528">
    <property type="entry name" value="BrnA_antitoxin"/>
</dbReference>
<dbReference type="EMBL" id="AAQJ02000001">
    <property type="protein sequence ID" value="EDP46177.1"/>
    <property type="molecule type" value="Genomic_DNA"/>
</dbReference>
<dbReference type="Pfam" id="PF14384">
    <property type="entry name" value="BrnA_antitoxin"/>
    <property type="match status" value="1"/>
</dbReference>